<evidence type="ECO:0008006" key="5">
    <source>
        <dbReference type="Google" id="ProtNLM"/>
    </source>
</evidence>
<dbReference type="OrthoDB" id="20774at2759"/>
<accession>A0A9W4XJE9</accession>
<feature type="domain" description="RSE1/DDB1/CPSF1 first beta-propeller" evidence="1">
    <location>
        <begin position="64"/>
        <end position="464"/>
    </location>
</feature>
<keyword evidence="4" id="KW-1185">Reference proteome</keyword>
<dbReference type="Proteomes" id="UP001152607">
    <property type="component" value="Unassembled WGS sequence"/>
</dbReference>
<evidence type="ECO:0000259" key="1">
    <source>
        <dbReference type="Pfam" id="PF10433"/>
    </source>
</evidence>
<evidence type="ECO:0000259" key="2">
    <source>
        <dbReference type="Pfam" id="PF23726"/>
    </source>
</evidence>
<name>A0A9W4XJE9_9PLEO</name>
<dbReference type="InterPro" id="IPR018846">
    <property type="entry name" value="Beta-prop_RSE1/DDB1/CPSF1_1st"/>
</dbReference>
<organism evidence="3 4">
    <name type="scientific">Periconia digitata</name>
    <dbReference type="NCBI Taxonomy" id="1303443"/>
    <lineage>
        <taxon>Eukaryota</taxon>
        <taxon>Fungi</taxon>
        <taxon>Dikarya</taxon>
        <taxon>Ascomycota</taxon>
        <taxon>Pezizomycotina</taxon>
        <taxon>Dothideomycetes</taxon>
        <taxon>Pleosporomycetidae</taxon>
        <taxon>Pleosporales</taxon>
        <taxon>Massarineae</taxon>
        <taxon>Periconiaceae</taxon>
        <taxon>Periconia</taxon>
    </lineage>
</organism>
<dbReference type="EMBL" id="CAOQHR010000001">
    <property type="protein sequence ID" value="CAI6235125.1"/>
    <property type="molecule type" value="Genomic_DNA"/>
</dbReference>
<comment type="caution">
    <text evidence="3">The sequence shown here is derived from an EMBL/GenBank/DDBJ whole genome shotgun (WGS) entry which is preliminary data.</text>
</comment>
<proteinExistence type="predicted"/>
<dbReference type="SUPFAM" id="SSF50978">
    <property type="entry name" value="WD40 repeat-like"/>
    <property type="match status" value="1"/>
</dbReference>
<evidence type="ECO:0000313" key="3">
    <source>
        <dbReference type="EMBL" id="CAI6235125.1"/>
    </source>
</evidence>
<dbReference type="Pfam" id="PF10433">
    <property type="entry name" value="Beta-prop_RSE1_1st"/>
    <property type="match status" value="1"/>
</dbReference>
<sequence>MAFQFQQSVLVDGEWVSRSTNAYDIMPRSHDSAAVDEDQPMLPEPTPCLGILSRTIIETPLFKFILSANIRRSGLSDVLYVGEDFVQLHEIGDYGHLRHVATKSDFKGKILAARVFGDPRKVHVSTSDRNPLLKRATIHRARTSVTGNEETVLPPDIAVLTLSSRTLMFLWASQIQPGLLTFHQKTLRLPVGHSRFDRTGNHLAIDPKGRAMAVAASEGLFVLYKLKPMDVWRKEMRDGNDGLPIVDEVIVPFEGRVMHMEFLSPSHAQDDAHVVLVFIYVDEGRTKVASYEWDFGNSLGDTMTETKKSFVIPEDSYPSLLIPLQHDSNFLLVCDNHLSLYQSVLSGPPDTMPISIPDHIRAPLHPAASSSMPQWVQWDKALRNPDFDKEVFYIAREDGRVMYVQCGRTTGIEISAEGDLKKPIDTAFAFLAVDNSEFAHCYPDVLISGGVGGDGLVHKIGAWPTEYEYAQGILGNGFSRLESIPCWAPVADMVATKVSGGRTLPPPSRASIFVTNGKSMHGEISELRRGLKALIDCSFRGMKGCTGLWVLDQGVESVEHDGQTTKQHHATFIFTLPPETIVIRATRMQTEGVIDDNDSNSAWAKGNWDIVQIPGSGDEPIQDSIMRAKETIAACILDDDYAVQISHNEVRCLHRPALTATSSYTLPGTLLRASTRNHIPYVALSFRMGNQAVIEVARIHPGGIIETDPEKRIRYNLPDDPTCVELFSFDDGDGEGILLFVGTITGSIMIFKIEHSSLKLVVSEIFPFSAAGLPTICESAVLLVLGEHRQLVCGARDGSMVLVDFAADSDGESSYPTHTQQHSNIRIKSREPVQMGSTAVQLRPCSTDPSSAFLACGSEFCRITLSGSGPRAIDVNPIWLVDRHIQTYAQGPIVALDQLPFVPNSASTGRGLGGFIFTVSGEQMLLAQMDYDVRWSGQNGQPAVQEQSKVVPRTIPTGASPMKMMYMAGTTRFMVVATMENKEVRAPPNGYRTVHSTLKFLKMSEEQMNEEPDIKSEDEELNANKFVAYEFQLEPYERVYSMVEWVMDTDKGKKYKILVVGTGIKKGPGQEEGRRLFFNAGGKSGVKLMKQIPHTSPVRCLGIYKSTYLVAIIGKTIRIYDFEAASQKWSICVEAKLPSNGVHMTISDSFVYISTSNDSLICYQILHIEQMEQHLRLKKLFTDSRERPSTHHLVYDVPASKTFDDDDGMMSADDFPASARSEPTSRLVLLADKACSVTGLFHPSPTSQKLAAPMFFEAELPRSVIRLYRADVRPPWRRSYVAYPLKEWPTRPPHAPYGILADDILGATSDGTIYSFSILSVPALRVLRFIQNLLVAKRKRDPALQYSSAVGYGQHQQQNNSDIFDVLLRNSPEGAREEENDTICARDVDPRVHGPEDDEDVNSMDQGVQGGQARAMHVDGDLLIRWWKAGDRSSSPDLLTLLRDGCEDRVETVFCTLFLELLGCPDYAFMAAWEIRYPELTDKKERLIRVVEDWLGDVLLDVL</sequence>
<dbReference type="Pfam" id="PF23726">
    <property type="entry name" value="Beta-prop_RSE1_2nd"/>
    <property type="match status" value="1"/>
</dbReference>
<feature type="domain" description="RSE1/DDB1/CPSF1 second beta-propeller" evidence="2">
    <location>
        <begin position="623"/>
        <end position="876"/>
    </location>
</feature>
<dbReference type="InterPro" id="IPR015943">
    <property type="entry name" value="WD40/YVTN_repeat-like_dom_sf"/>
</dbReference>
<dbReference type="Gene3D" id="2.130.10.10">
    <property type="entry name" value="YVTN repeat-like/Quinoprotein amine dehydrogenase"/>
    <property type="match status" value="3"/>
</dbReference>
<gene>
    <name evidence="3" type="ORF">PDIGIT_LOCUS370</name>
</gene>
<dbReference type="InterPro" id="IPR050358">
    <property type="entry name" value="RSE1/DDB1/CFT1"/>
</dbReference>
<evidence type="ECO:0000313" key="4">
    <source>
        <dbReference type="Proteomes" id="UP001152607"/>
    </source>
</evidence>
<dbReference type="InterPro" id="IPR036322">
    <property type="entry name" value="WD40_repeat_dom_sf"/>
</dbReference>
<dbReference type="PANTHER" id="PTHR10644">
    <property type="entry name" value="DNA REPAIR/RNA PROCESSING CPSF FAMILY"/>
    <property type="match status" value="1"/>
</dbReference>
<dbReference type="InterPro" id="IPR058543">
    <property type="entry name" value="Beta-prop_RSE1/DDB1/CPSF1_2nd"/>
</dbReference>
<reference evidence="3" key="1">
    <citation type="submission" date="2023-01" db="EMBL/GenBank/DDBJ databases">
        <authorList>
            <person name="Van Ghelder C."/>
            <person name="Rancurel C."/>
        </authorList>
    </citation>
    <scope>NUCLEOTIDE SEQUENCE</scope>
    <source>
        <strain evidence="3">CNCM I-4278</strain>
    </source>
</reference>
<protein>
    <recommendedName>
        <fullName evidence="5">Cleavage/polyadenylation specificity factor A subunit N-terminal domain-containing protein</fullName>
    </recommendedName>
</protein>